<organism evidence="1 2">
    <name type="scientific">Hermanssonia centrifuga</name>
    <dbReference type="NCBI Taxonomy" id="98765"/>
    <lineage>
        <taxon>Eukaryota</taxon>
        <taxon>Fungi</taxon>
        <taxon>Dikarya</taxon>
        <taxon>Basidiomycota</taxon>
        <taxon>Agaricomycotina</taxon>
        <taxon>Agaricomycetes</taxon>
        <taxon>Polyporales</taxon>
        <taxon>Meruliaceae</taxon>
        <taxon>Hermanssonia</taxon>
    </lineage>
</organism>
<accession>A0A2R6NH11</accession>
<dbReference type="Proteomes" id="UP000186601">
    <property type="component" value="Unassembled WGS sequence"/>
</dbReference>
<reference evidence="1 2" key="1">
    <citation type="submission" date="2018-02" db="EMBL/GenBank/DDBJ databases">
        <title>Genome sequence of the basidiomycete white-rot fungus Phlebia centrifuga.</title>
        <authorList>
            <person name="Granchi Z."/>
            <person name="Peng M."/>
            <person name="de Vries R.P."/>
            <person name="Hilden K."/>
            <person name="Makela M.R."/>
            <person name="Grigoriev I."/>
            <person name="Riley R."/>
        </authorList>
    </citation>
    <scope>NUCLEOTIDE SEQUENCE [LARGE SCALE GENOMIC DNA]</scope>
    <source>
        <strain evidence="1 2">FBCC195</strain>
    </source>
</reference>
<protein>
    <recommendedName>
        <fullName evidence="3">AB hydrolase-1 domain-containing protein</fullName>
    </recommendedName>
</protein>
<proteinExistence type="predicted"/>
<evidence type="ECO:0000313" key="2">
    <source>
        <dbReference type="Proteomes" id="UP000186601"/>
    </source>
</evidence>
<dbReference type="OrthoDB" id="2498029at2759"/>
<dbReference type="InterPro" id="IPR029058">
    <property type="entry name" value="AB_hydrolase_fold"/>
</dbReference>
<sequence>MPERTAVILVSGAGGGVSGPGGIYPSLATKLATLFHIPVLRLDYRKPARNAYCVPDIHAGMDFLRSTYRVSKFVLIGWSFGGAPVFTVGSGGRKGQIAGVATVASQTAETSGIRTLAPIPVLLMHGTGDRSLSYRCSTDLFTGYGTHPEGNRELKLFDGDDHGLTKNSEEVEQLLLQFAVRCCDVALKEGGERDMKENLIGDEGEEILTMQEGHDLDNGEHL</sequence>
<dbReference type="AlphaFoldDB" id="A0A2R6NH11"/>
<dbReference type="EMBL" id="MLYV02001259">
    <property type="protein sequence ID" value="PSR71623.1"/>
    <property type="molecule type" value="Genomic_DNA"/>
</dbReference>
<name>A0A2R6NH11_9APHY</name>
<comment type="caution">
    <text evidence="1">The sequence shown here is derived from an EMBL/GenBank/DDBJ whole genome shotgun (WGS) entry which is preliminary data.</text>
</comment>
<evidence type="ECO:0008006" key="3">
    <source>
        <dbReference type="Google" id="ProtNLM"/>
    </source>
</evidence>
<dbReference type="SUPFAM" id="SSF53474">
    <property type="entry name" value="alpha/beta-Hydrolases"/>
    <property type="match status" value="1"/>
</dbReference>
<gene>
    <name evidence="1" type="ORF">PHLCEN_2v12476</name>
</gene>
<evidence type="ECO:0000313" key="1">
    <source>
        <dbReference type="EMBL" id="PSR71623.1"/>
    </source>
</evidence>
<keyword evidence="2" id="KW-1185">Reference proteome</keyword>
<dbReference type="Gene3D" id="3.40.50.1820">
    <property type="entry name" value="alpha/beta hydrolase"/>
    <property type="match status" value="1"/>
</dbReference>